<dbReference type="EMBL" id="VSRR010005709">
    <property type="protein sequence ID" value="MPC43162.1"/>
    <property type="molecule type" value="Genomic_DNA"/>
</dbReference>
<sequence>MFNEITTIFDESSCLSMECILPQPEEEINFCDQEASRWWLRALDLYGMPMCKKSEDFRVTQHTTGPPRSPVTASTYTPGPSSSSQ</sequence>
<feature type="region of interest" description="Disordered" evidence="1">
    <location>
        <begin position="57"/>
        <end position="85"/>
    </location>
</feature>
<evidence type="ECO:0000256" key="1">
    <source>
        <dbReference type="SAM" id="MobiDB-lite"/>
    </source>
</evidence>
<gene>
    <name evidence="2" type="ORF">E2C01_036800</name>
</gene>
<evidence type="ECO:0000313" key="2">
    <source>
        <dbReference type="EMBL" id="MPC43162.1"/>
    </source>
</evidence>
<organism evidence="2 3">
    <name type="scientific">Portunus trituberculatus</name>
    <name type="common">Swimming crab</name>
    <name type="synonym">Neptunus trituberculatus</name>
    <dbReference type="NCBI Taxonomy" id="210409"/>
    <lineage>
        <taxon>Eukaryota</taxon>
        <taxon>Metazoa</taxon>
        <taxon>Ecdysozoa</taxon>
        <taxon>Arthropoda</taxon>
        <taxon>Crustacea</taxon>
        <taxon>Multicrustacea</taxon>
        <taxon>Malacostraca</taxon>
        <taxon>Eumalacostraca</taxon>
        <taxon>Eucarida</taxon>
        <taxon>Decapoda</taxon>
        <taxon>Pleocyemata</taxon>
        <taxon>Brachyura</taxon>
        <taxon>Eubrachyura</taxon>
        <taxon>Portunoidea</taxon>
        <taxon>Portunidae</taxon>
        <taxon>Portuninae</taxon>
        <taxon>Portunus</taxon>
    </lineage>
</organism>
<comment type="caution">
    <text evidence="2">The sequence shown here is derived from an EMBL/GenBank/DDBJ whole genome shotgun (WGS) entry which is preliminary data.</text>
</comment>
<name>A0A5B7F9N9_PORTR</name>
<feature type="compositionally biased region" description="Polar residues" evidence="1">
    <location>
        <begin position="60"/>
        <end position="85"/>
    </location>
</feature>
<evidence type="ECO:0000313" key="3">
    <source>
        <dbReference type="Proteomes" id="UP000324222"/>
    </source>
</evidence>
<protein>
    <submittedName>
        <fullName evidence="2">Uncharacterized protein</fullName>
    </submittedName>
</protein>
<reference evidence="2 3" key="1">
    <citation type="submission" date="2019-05" db="EMBL/GenBank/DDBJ databases">
        <title>Another draft genome of Portunus trituberculatus and its Hox gene families provides insights of decapod evolution.</title>
        <authorList>
            <person name="Jeong J.-H."/>
            <person name="Song I."/>
            <person name="Kim S."/>
            <person name="Choi T."/>
            <person name="Kim D."/>
            <person name="Ryu S."/>
            <person name="Kim W."/>
        </authorList>
    </citation>
    <scope>NUCLEOTIDE SEQUENCE [LARGE SCALE GENOMIC DNA]</scope>
    <source>
        <tissue evidence="2">Muscle</tissue>
    </source>
</reference>
<dbReference type="AlphaFoldDB" id="A0A5B7F9N9"/>
<accession>A0A5B7F9N9</accession>
<dbReference type="Proteomes" id="UP000324222">
    <property type="component" value="Unassembled WGS sequence"/>
</dbReference>
<proteinExistence type="predicted"/>
<keyword evidence="3" id="KW-1185">Reference proteome</keyword>